<dbReference type="PANTHER" id="PTHR33116">
    <property type="entry name" value="REVERSE TRANSCRIPTASE ZINC-BINDING DOMAIN-CONTAINING PROTEIN-RELATED-RELATED"/>
    <property type="match status" value="1"/>
</dbReference>
<dbReference type="Pfam" id="PF13966">
    <property type="entry name" value="zf-RVT"/>
    <property type="match status" value="1"/>
</dbReference>
<sequence>MKMIMTFKTYEKMRAHMFFEGYPYVLKNLIKKVGVAEGLIHQAASLIGCAIMKTPFRYLGVLVGNNSLRCSAWGRLTLLNSVLGTSPIYNLSIYKAPITVLKEMERIRSNFFKGADNNDRKISWVSWDKLLASKKVGGLGVSSYYALNRALILKWVWRFVSQDGSLWFRVIQALHGTSLESHQVQITSLWSSILREMHVLVLKGFDLIAHCKKRIGDEINTSFWRDPWIGDQPLRLMFSWLFVLEKEKEITVASKLGLPSVDSSFRRQIRDGIERQQWLDLISVLDCVILSPSKDRWICDINEDGLFWVKDIRSSIYSILLPSDAISNRRVKYVPIKINVFVWCARLDRLPTRVNLDHRGVIIDSVLCPLCGAVSEDISHVLFRCDLASRIFHRICRWWELDSQDLSSFADWDV</sequence>
<evidence type="ECO:0000259" key="1">
    <source>
        <dbReference type="Pfam" id="PF13966"/>
    </source>
</evidence>
<evidence type="ECO:0000313" key="2">
    <source>
        <dbReference type="EMBL" id="GFA71449.1"/>
    </source>
</evidence>
<protein>
    <recommendedName>
        <fullName evidence="1">Reverse transcriptase zinc-binding domain-containing protein</fullName>
    </recommendedName>
</protein>
<reference evidence="2" key="1">
    <citation type="journal article" date="2019" name="Sci. Rep.">
        <title>Draft genome of Tanacetum cinerariifolium, the natural source of mosquito coil.</title>
        <authorList>
            <person name="Yamashiro T."/>
            <person name="Shiraishi A."/>
            <person name="Satake H."/>
            <person name="Nakayama K."/>
        </authorList>
    </citation>
    <scope>NUCLEOTIDE SEQUENCE</scope>
</reference>
<comment type="caution">
    <text evidence="2">The sequence shown here is derived from an EMBL/GenBank/DDBJ whole genome shotgun (WGS) entry which is preliminary data.</text>
</comment>
<proteinExistence type="predicted"/>
<dbReference type="EMBL" id="BKCJ010474049">
    <property type="protein sequence ID" value="GFA71449.1"/>
    <property type="molecule type" value="Genomic_DNA"/>
</dbReference>
<dbReference type="InterPro" id="IPR026960">
    <property type="entry name" value="RVT-Znf"/>
</dbReference>
<accession>A0A699K1I1</accession>
<feature type="domain" description="Reverse transcriptase zinc-binding" evidence="1">
    <location>
        <begin position="332"/>
        <end position="390"/>
    </location>
</feature>
<gene>
    <name evidence="2" type="ORF">Tci_643421</name>
</gene>
<name>A0A699K1I1_TANCI</name>
<dbReference type="AlphaFoldDB" id="A0A699K1I1"/>
<dbReference type="PANTHER" id="PTHR33116:SF79">
    <property type="entry name" value="REVERSE TRANSCRIPTASE DOMAIN, ZINC FINGER, CCHC-TYPE-RELATED"/>
    <property type="match status" value="1"/>
</dbReference>
<organism evidence="2">
    <name type="scientific">Tanacetum cinerariifolium</name>
    <name type="common">Dalmatian daisy</name>
    <name type="synonym">Chrysanthemum cinerariifolium</name>
    <dbReference type="NCBI Taxonomy" id="118510"/>
    <lineage>
        <taxon>Eukaryota</taxon>
        <taxon>Viridiplantae</taxon>
        <taxon>Streptophyta</taxon>
        <taxon>Embryophyta</taxon>
        <taxon>Tracheophyta</taxon>
        <taxon>Spermatophyta</taxon>
        <taxon>Magnoliopsida</taxon>
        <taxon>eudicotyledons</taxon>
        <taxon>Gunneridae</taxon>
        <taxon>Pentapetalae</taxon>
        <taxon>asterids</taxon>
        <taxon>campanulids</taxon>
        <taxon>Asterales</taxon>
        <taxon>Asteraceae</taxon>
        <taxon>Asteroideae</taxon>
        <taxon>Anthemideae</taxon>
        <taxon>Anthemidinae</taxon>
        <taxon>Tanacetum</taxon>
    </lineage>
</organism>